<accession>A0A939F9C0</accession>
<dbReference type="InterPro" id="IPR006311">
    <property type="entry name" value="TAT_signal"/>
</dbReference>
<dbReference type="InterPro" id="IPR017853">
    <property type="entry name" value="GH"/>
</dbReference>
<keyword evidence="3" id="KW-1185">Reference proteome</keyword>
<dbReference type="PROSITE" id="PS51318">
    <property type="entry name" value="TAT"/>
    <property type="match status" value="1"/>
</dbReference>
<dbReference type="EMBL" id="JAFLRJ010000179">
    <property type="protein sequence ID" value="MBO0514049.1"/>
    <property type="molecule type" value="Genomic_DNA"/>
</dbReference>
<protein>
    <submittedName>
        <fullName evidence="2">Uncharacterized protein</fullName>
    </submittedName>
</protein>
<evidence type="ECO:0000256" key="1">
    <source>
        <dbReference type="SAM" id="SignalP"/>
    </source>
</evidence>
<organism evidence="2 3">
    <name type="scientific">Streptomyces beijiangensis</name>
    <dbReference type="NCBI Taxonomy" id="163361"/>
    <lineage>
        <taxon>Bacteria</taxon>
        <taxon>Bacillati</taxon>
        <taxon>Actinomycetota</taxon>
        <taxon>Actinomycetes</taxon>
        <taxon>Kitasatosporales</taxon>
        <taxon>Streptomycetaceae</taxon>
        <taxon>Streptomyces</taxon>
    </lineage>
</organism>
<reference evidence="2" key="1">
    <citation type="submission" date="2021-03" db="EMBL/GenBank/DDBJ databases">
        <title>Streptomyces poriferae sp. nov., a novel marine sponge-derived Actinobacteria species with anti-MRSA activity.</title>
        <authorList>
            <person name="Sandoval-Powers M."/>
            <person name="Kralova S."/>
            <person name="Nguyen G.-S."/>
            <person name="Fawwal D."/>
            <person name="Degnes K."/>
            <person name="Klinkenberg G."/>
            <person name="Sletta H."/>
            <person name="Wentzel A."/>
            <person name="Liles M.R."/>
        </authorList>
    </citation>
    <scope>NUCLEOTIDE SEQUENCE</scope>
    <source>
        <strain evidence="2">DSM 41794</strain>
    </source>
</reference>
<dbReference type="Proteomes" id="UP000664167">
    <property type="component" value="Unassembled WGS sequence"/>
</dbReference>
<evidence type="ECO:0000313" key="3">
    <source>
        <dbReference type="Proteomes" id="UP000664167"/>
    </source>
</evidence>
<dbReference type="RefSeq" id="WP_206963458.1">
    <property type="nucleotide sequence ID" value="NZ_BAAAJJ010000004.1"/>
</dbReference>
<sequence length="764" mass="81110">MSVARRRFLQGTAVATGAALLPAGVAHAADPVILTADGITLVGQADGSVLLKDAAGTDRLLLTHFMIKDSVLGQQRTFGGTPSQITLPDGRPALRITYILGGGAPGITVTGTFDVTAHKAHLKWEVAGSTTLTPTGFLFARTAQGTGASESYEALTVWEKDARGGIPYEVNAGAVYTDTWPDATAFTCLSATTPSYTNATWVHAPGTSTGTTTAVTEADIVLGTMRPRGAGALAKGRPLGVEVWTDQPFNLYKAAGQTMTLKTQVVNGAPADRSVTLNWWARDFAGTRIAGGTVSRTVAAGTAWDAAFTLTSPSQGIVFTEVEAVAGSDKALARTNLSVLPDFAYQAGGESMFGIANYPWLLKPSQDAVLGLMRTLGIKRVRNAYAGAPGIDIATLDAHGIGHNVELSSIPLGGTAEQIAAWADTNVAKALDSKAPYFEVANEVNTPWMSGRGADVYVRDGLRQVTDRLAAAGSTMKVMNAGLGGMDYVWTENFRAAGGWDLIDAFAIHPGRGNFTADYAPPVEEWTLGSTGSYWNFLGAVRKARELVDTYGGNKELWLSEAYAPTKPNSWWHDTYRHAAENVFLSLALAKSEGVRGVNWYQLHDSVISHPQSADPTNVEYHTGLMNRDTSAKPSLFAYATAARVLDRATFVRPLVFADPDVKGLLFTTPDRGPVSILWSRKDGYVLNADHGDDAWYASPEPWTETWTTKTAVVAHSGAVAGTVTVLNCIGQESTLTAAAGKVTLTLDGAPRVYYGLAANPDWK</sequence>
<comment type="caution">
    <text evidence="2">The sequence shown here is derived from an EMBL/GenBank/DDBJ whole genome shotgun (WGS) entry which is preliminary data.</text>
</comment>
<gene>
    <name evidence="2" type="ORF">J0695_19915</name>
</gene>
<dbReference type="SUPFAM" id="SSF51445">
    <property type="entry name" value="(Trans)glycosidases"/>
    <property type="match status" value="1"/>
</dbReference>
<proteinExistence type="predicted"/>
<dbReference type="AlphaFoldDB" id="A0A939F9C0"/>
<name>A0A939F9C0_9ACTN</name>
<evidence type="ECO:0000313" key="2">
    <source>
        <dbReference type="EMBL" id="MBO0514049.1"/>
    </source>
</evidence>
<keyword evidence="1" id="KW-0732">Signal</keyword>
<feature type="chain" id="PRO_5037765180" evidence="1">
    <location>
        <begin position="29"/>
        <end position="764"/>
    </location>
</feature>
<dbReference type="Gene3D" id="3.20.20.80">
    <property type="entry name" value="Glycosidases"/>
    <property type="match status" value="1"/>
</dbReference>
<feature type="signal peptide" evidence="1">
    <location>
        <begin position="1"/>
        <end position="28"/>
    </location>
</feature>